<dbReference type="SUPFAM" id="SSF52540">
    <property type="entry name" value="P-loop containing nucleoside triphosphate hydrolases"/>
    <property type="match status" value="1"/>
</dbReference>
<dbReference type="EMBL" id="CP039964">
    <property type="protein sequence ID" value="QCO56090.1"/>
    <property type="molecule type" value="Genomic_DNA"/>
</dbReference>
<dbReference type="Proteomes" id="UP000298631">
    <property type="component" value="Chromosome"/>
</dbReference>
<sequence>MKRPFDSFVLLAEMRTGSNFLEANLNAMPGVACHGEAFNPHFIGKLNQEEAFGVTLAQREADPLLLLQHMRKQTEGLSGFRYFHDHDPRVLPAVLTDPRCAKIILTRNPVESYVSWKIAQATGQWKLTQAKRLKTAKAHFDAPEFSAHLAQLQDFQLRLMHGLQTSGQTAFYIDYEDINDTDVLNGLARFLGIEGTLAAPDTTLKKQNPEEISEKVENYDEMAAALAGLDRFNLSRTPNFEPRRAPAIPSFVAAGGALYMPLRGGPEEDAMQWLSGLGPMTGNFSQKTLRQWLRNTPKHRSFTVLRHPVARAHAGFCSQILTGALPKIRDGLIKSYKIALPEPGTVMPLNAHRQAFLDFLRFLKLNVAGQTGLRIDPHFASQTAVIQGFAQFQGPDLVLREESLAMGLGFIATELGVDCPPLPATPDPSMGILSQIYDEEIEAATRDAYNRDYIGYGFENWA</sequence>
<dbReference type="AlphaFoldDB" id="A0A4P8EG31"/>
<reference evidence="1 2" key="1">
    <citation type="submission" date="2019-05" db="EMBL/GenBank/DDBJ databases">
        <title>Pseudorhodobacter turbinis sp. nov., isolated from the gut of the Korean turban shell.</title>
        <authorList>
            <person name="Jeong Y.-S."/>
            <person name="Kang W.-R."/>
            <person name="Bae J.-W."/>
        </authorList>
    </citation>
    <scope>NUCLEOTIDE SEQUENCE [LARGE SCALE GENOMIC DNA]</scope>
    <source>
        <strain evidence="1 2">S12M18</strain>
    </source>
</reference>
<accession>A0A4P8EG31</accession>
<keyword evidence="1" id="KW-0808">Transferase</keyword>
<keyword evidence="2" id="KW-1185">Reference proteome</keyword>
<dbReference type="OrthoDB" id="7802556at2"/>
<evidence type="ECO:0000313" key="2">
    <source>
        <dbReference type="Proteomes" id="UP000298631"/>
    </source>
</evidence>
<name>A0A4P8EG31_9RHOB</name>
<evidence type="ECO:0000313" key="1">
    <source>
        <dbReference type="EMBL" id="QCO56090.1"/>
    </source>
</evidence>
<dbReference type="InterPro" id="IPR027417">
    <property type="entry name" value="P-loop_NTPase"/>
</dbReference>
<dbReference type="KEGG" id="pseb:EOK75_10330"/>
<dbReference type="RefSeq" id="WP_137193875.1">
    <property type="nucleotide sequence ID" value="NZ_CP039964.1"/>
</dbReference>
<proteinExistence type="predicted"/>
<gene>
    <name evidence="1" type="ORF">EOK75_10330</name>
</gene>
<protein>
    <submittedName>
        <fullName evidence="1">Sulfotransferase</fullName>
    </submittedName>
</protein>
<dbReference type="GO" id="GO:0016740">
    <property type="term" value="F:transferase activity"/>
    <property type="evidence" value="ECO:0007669"/>
    <property type="project" value="UniProtKB-KW"/>
</dbReference>
<organism evidence="1 2">
    <name type="scientific">Pseudorhodobacter turbinis</name>
    <dbReference type="NCBI Taxonomy" id="2500533"/>
    <lineage>
        <taxon>Bacteria</taxon>
        <taxon>Pseudomonadati</taxon>
        <taxon>Pseudomonadota</taxon>
        <taxon>Alphaproteobacteria</taxon>
        <taxon>Rhodobacterales</taxon>
        <taxon>Paracoccaceae</taxon>
        <taxon>Pseudorhodobacter</taxon>
    </lineage>
</organism>
<dbReference type="Gene3D" id="3.40.50.300">
    <property type="entry name" value="P-loop containing nucleotide triphosphate hydrolases"/>
    <property type="match status" value="1"/>
</dbReference>